<organism evidence="2 3">
    <name type="scientific">Haliea salexigens</name>
    <dbReference type="NCBI Taxonomy" id="287487"/>
    <lineage>
        <taxon>Bacteria</taxon>
        <taxon>Pseudomonadati</taxon>
        <taxon>Pseudomonadota</taxon>
        <taxon>Gammaproteobacteria</taxon>
        <taxon>Cellvibrionales</taxon>
        <taxon>Halieaceae</taxon>
        <taxon>Haliea</taxon>
    </lineage>
</organism>
<proteinExistence type="predicted"/>
<evidence type="ECO:0008006" key="4">
    <source>
        <dbReference type="Google" id="ProtNLM"/>
    </source>
</evidence>
<evidence type="ECO:0000313" key="2">
    <source>
        <dbReference type="EMBL" id="HAN29337.1"/>
    </source>
</evidence>
<evidence type="ECO:0000313" key="3">
    <source>
        <dbReference type="Proteomes" id="UP000259273"/>
    </source>
</evidence>
<evidence type="ECO:0000256" key="1">
    <source>
        <dbReference type="SAM" id="Phobius"/>
    </source>
</evidence>
<feature type="transmembrane region" description="Helical" evidence="1">
    <location>
        <begin position="38"/>
        <end position="59"/>
    </location>
</feature>
<keyword evidence="1" id="KW-0812">Transmembrane</keyword>
<name>A0A3C1KRP9_9GAMM</name>
<reference evidence="2 3" key="1">
    <citation type="journal article" date="2018" name="Nat. Biotechnol.">
        <title>A standardized bacterial taxonomy based on genome phylogeny substantially revises the tree of life.</title>
        <authorList>
            <person name="Parks D.H."/>
            <person name="Chuvochina M."/>
            <person name="Waite D.W."/>
            <person name="Rinke C."/>
            <person name="Skarshewski A."/>
            <person name="Chaumeil P.A."/>
            <person name="Hugenholtz P."/>
        </authorList>
    </citation>
    <scope>NUCLEOTIDE SEQUENCE [LARGE SCALE GENOMIC DNA]</scope>
    <source>
        <strain evidence="2">UBA9158</strain>
    </source>
</reference>
<dbReference type="EMBL" id="DMND01000223">
    <property type="protein sequence ID" value="HAN29337.1"/>
    <property type="molecule type" value="Genomic_DNA"/>
</dbReference>
<dbReference type="Proteomes" id="UP000259273">
    <property type="component" value="Unassembled WGS sequence"/>
</dbReference>
<dbReference type="AlphaFoldDB" id="A0A3C1KRP9"/>
<keyword evidence="1" id="KW-1133">Transmembrane helix</keyword>
<sequence>MRAQVSALMLFFTNLFGLAFGPSAVAMLTDFVFADDQALRYALALLPLLVCPLAIALVVQGMRPYRECIAEKHPP</sequence>
<gene>
    <name evidence="2" type="ORF">DCP75_16760</name>
</gene>
<comment type="caution">
    <text evidence="2">The sequence shown here is derived from an EMBL/GenBank/DDBJ whole genome shotgun (WGS) entry which is preliminary data.</text>
</comment>
<keyword evidence="1" id="KW-0472">Membrane</keyword>
<protein>
    <recommendedName>
        <fullName evidence="4">MFS transporter</fullName>
    </recommendedName>
</protein>
<accession>A0A3C1KRP9</accession>